<organism evidence="7 8">
    <name type="scientific">Candidatus Terasakiella magnetica</name>
    <dbReference type="NCBI Taxonomy" id="1867952"/>
    <lineage>
        <taxon>Bacteria</taxon>
        <taxon>Pseudomonadati</taxon>
        <taxon>Pseudomonadota</taxon>
        <taxon>Alphaproteobacteria</taxon>
        <taxon>Rhodospirillales</taxon>
        <taxon>Terasakiellaceae</taxon>
        <taxon>Terasakiella</taxon>
    </lineage>
</organism>
<accession>A0A1C3RHC7</accession>
<dbReference type="InterPro" id="IPR036909">
    <property type="entry name" value="Cyt_c-like_dom_sf"/>
</dbReference>
<name>A0A1C3RHC7_9PROT</name>
<dbReference type="Gene3D" id="1.10.760.10">
    <property type="entry name" value="Cytochrome c-like domain"/>
    <property type="match status" value="1"/>
</dbReference>
<feature type="signal peptide" evidence="5">
    <location>
        <begin position="1"/>
        <end position="21"/>
    </location>
</feature>
<keyword evidence="2 4" id="KW-0479">Metal-binding</keyword>
<keyword evidence="5" id="KW-0732">Signal</keyword>
<dbReference type="GO" id="GO:0046872">
    <property type="term" value="F:metal ion binding"/>
    <property type="evidence" value="ECO:0007669"/>
    <property type="project" value="UniProtKB-KW"/>
</dbReference>
<dbReference type="RefSeq" id="WP_069188771.1">
    <property type="nucleotide sequence ID" value="NZ_FLYE01000023.1"/>
</dbReference>
<dbReference type="SUPFAM" id="SSF46626">
    <property type="entry name" value="Cytochrome c"/>
    <property type="match status" value="1"/>
</dbReference>
<evidence type="ECO:0000313" key="8">
    <source>
        <dbReference type="Proteomes" id="UP000231658"/>
    </source>
</evidence>
<dbReference type="GO" id="GO:0009055">
    <property type="term" value="F:electron transfer activity"/>
    <property type="evidence" value="ECO:0007669"/>
    <property type="project" value="InterPro"/>
</dbReference>
<sequence>MRLFLIITVMTMTVFASASQAQEFDASATYSEFCAACHGFDGSGMSAEIPDFTGDQNRLGKDENILTKIIMEGVEEADGTVLMPAFGGADPFSTEQSRELIQYLRENFGS</sequence>
<dbReference type="EMBL" id="FLYE01000023">
    <property type="protein sequence ID" value="SCA56687.1"/>
    <property type="molecule type" value="Genomic_DNA"/>
</dbReference>
<evidence type="ECO:0000256" key="2">
    <source>
        <dbReference type="ARBA" id="ARBA00022723"/>
    </source>
</evidence>
<evidence type="ECO:0000256" key="5">
    <source>
        <dbReference type="SAM" id="SignalP"/>
    </source>
</evidence>
<evidence type="ECO:0000313" key="7">
    <source>
        <dbReference type="EMBL" id="SCA56687.1"/>
    </source>
</evidence>
<dbReference type="PROSITE" id="PS51007">
    <property type="entry name" value="CYTC"/>
    <property type="match status" value="1"/>
</dbReference>
<evidence type="ECO:0000256" key="1">
    <source>
        <dbReference type="ARBA" id="ARBA00022617"/>
    </source>
</evidence>
<dbReference type="Pfam" id="PF13442">
    <property type="entry name" value="Cytochrome_CBB3"/>
    <property type="match status" value="1"/>
</dbReference>
<dbReference type="STRING" id="1867952.MTBPR1_30057"/>
<protein>
    <submittedName>
        <fullName evidence="7">Putative Cytochrome c, class I</fullName>
    </submittedName>
</protein>
<gene>
    <name evidence="7" type="ORF">MTBPR1_30057</name>
</gene>
<dbReference type="InterPro" id="IPR009056">
    <property type="entry name" value="Cyt_c-like_dom"/>
</dbReference>
<proteinExistence type="predicted"/>
<feature type="domain" description="Cytochrome c" evidence="6">
    <location>
        <begin position="21"/>
        <end position="108"/>
    </location>
</feature>
<dbReference type="AlphaFoldDB" id="A0A1C3RHC7"/>
<keyword evidence="8" id="KW-1185">Reference proteome</keyword>
<dbReference type="Proteomes" id="UP000231658">
    <property type="component" value="Unassembled WGS sequence"/>
</dbReference>
<dbReference type="GO" id="GO:0020037">
    <property type="term" value="F:heme binding"/>
    <property type="evidence" value="ECO:0007669"/>
    <property type="project" value="InterPro"/>
</dbReference>
<reference evidence="7 8" key="1">
    <citation type="submission" date="2016-07" db="EMBL/GenBank/DDBJ databases">
        <authorList>
            <person name="Lefevre C.T."/>
        </authorList>
    </citation>
    <scope>NUCLEOTIDE SEQUENCE [LARGE SCALE GENOMIC DNA]</scope>
    <source>
        <strain evidence="7">PR1</strain>
    </source>
</reference>
<feature type="chain" id="PRO_5008680756" evidence="5">
    <location>
        <begin position="22"/>
        <end position="110"/>
    </location>
</feature>
<evidence type="ECO:0000259" key="6">
    <source>
        <dbReference type="PROSITE" id="PS51007"/>
    </source>
</evidence>
<evidence type="ECO:0000256" key="4">
    <source>
        <dbReference type="PROSITE-ProRule" id="PRU00433"/>
    </source>
</evidence>
<keyword evidence="1 4" id="KW-0349">Heme</keyword>
<evidence type="ECO:0000256" key="3">
    <source>
        <dbReference type="ARBA" id="ARBA00023004"/>
    </source>
</evidence>
<keyword evidence="3 4" id="KW-0408">Iron</keyword>